<proteinExistence type="predicted"/>
<dbReference type="Proteomes" id="UP001055658">
    <property type="component" value="Chromosome"/>
</dbReference>
<evidence type="ECO:0000313" key="2">
    <source>
        <dbReference type="Proteomes" id="UP001055658"/>
    </source>
</evidence>
<gene>
    <name evidence="1" type="ORF">MJO52_18220</name>
</gene>
<dbReference type="RefSeq" id="WP_252083378.1">
    <property type="nucleotide sequence ID" value="NZ_CP092418.1"/>
</dbReference>
<organism evidence="1 2">
    <name type="scientific">Microbulbifer variabilis</name>
    <dbReference type="NCBI Taxonomy" id="266805"/>
    <lineage>
        <taxon>Bacteria</taxon>
        <taxon>Pseudomonadati</taxon>
        <taxon>Pseudomonadota</taxon>
        <taxon>Gammaproteobacteria</taxon>
        <taxon>Cellvibrionales</taxon>
        <taxon>Microbulbiferaceae</taxon>
        <taxon>Microbulbifer</taxon>
    </lineage>
</organism>
<name>A0ABY4VAK4_9GAMM</name>
<evidence type="ECO:0008006" key="3">
    <source>
        <dbReference type="Google" id="ProtNLM"/>
    </source>
</evidence>
<keyword evidence="2" id="KW-1185">Reference proteome</keyword>
<sequence length="125" mass="13518">MLAISGWLKNTSQEGGILAAANLPRLLFSAGAVQLPSMESTMYKVLLSVALMAMISSANAQPRKPPQEAFDACKAMSKGDACKVETPHGTLEGTCRMPPREEQLVCVPTKMEGRRPGKDRKENNE</sequence>
<accession>A0ABY4VAK4</accession>
<reference evidence="1" key="1">
    <citation type="submission" date="2022-02" db="EMBL/GenBank/DDBJ databases">
        <title>Coral-associated bacteria.</title>
        <authorList>
            <person name="Tang K."/>
            <person name="Wang X."/>
        </authorList>
    </citation>
    <scope>NUCLEOTIDE SEQUENCE</scope>
    <source>
        <strain evidence="1">SCSIO 43006</strain>
    </source>
</reference>
<protein>
    <recommendedName>
        <fullName evidence="3">DUF333 domain-containing protein</fullName>
    </recommendedName>
</protein>
<dbReference type="EMBL" id="CP092418">
    <property type="protein sequence ID" value="USD20975.1"/>
    <property type="molecule type" value="Genomic_DNA"/>
</dbReference>
<evidence type="ECO:0000313" key="1">
    <source>
        <dbReference type="EMBL" id="USD20975.1"/>
    </source>
</evidence>